<dbReference type="NCBIfam" id="TIGR00813">
    <property type="entry name" value="sss"/>
    <property type="match status" value="1"/>
</dbReference>
<protein>
    <submittedName>
        <fullName evidence="13">Uncharacterized protein</fullName>
    </submittedName>
</protein>
<name>A0AAN7SMS6_9COLE</name>
<evidence type="ECO:0000256" key="6">
    <source>
        <dbReference type="ARBA" id="ARBA00022989"/>
    </source>
</evidence>
<dbReference type="InterPro" id="IPR001734">
    <property type="entry name" value="Na/solute_symporter"/>
</dbReference>
<feature type="transmembrane region" description="Helical" evidence="12">
    <location>
        <begin position="505"/>
        <end position="523"/>
    </location>
</feature>
<feature type="transmembrane region" description="Helical" evidence="12">
    <location>
        <begin position="158"/>
        <end position="179"/>
    </location>
</feature>
<keyword evidence="4" id="KW-1003">Cell membrane</keyword>
<dbReference type="Pfam" id="PF00474">
    <property type="entry name" value="SSF"/>
    <property type="match status" value="1"/>
</dbReference>
<evidence type="ECO:0000256" key="8">
    <source>
        <dbReference type="ARBA" id="ARBA00023065"/>
    </source>
</evidence>
<gene>
    <name evidence="13" type="ORF">RN001_009149</name>
</gene>
<evidence type="ECO:0000256" key="7">
    <source>
        <dbReference type="ARBA" id="ARBA00023053"/>
    </source>
</evidence>
<evidence type="ECO:0000256" key="2">
    <source>
        <dbReference type="ARBA" id="ARBA00006434"/>
    </source>
</evidence>
<dbReference type="PANTHER" id="PTHR42985:SF21">
    <property type="entry name" value="SODIUM-DEPENDENT MULTIVITAMIN TRANSPORTER-LIKE PROTEIN"/>
    <property type="match status" value="1"/>
</dbReference>
<feature type="transmembrane region" description="Helical" evidence="12">
    <location>
        <begin position="82"/>
        <end position="105"/>
    </location>
</feature>
<accession>A0AAN7SMS6</accession>
<feature type="transmembrane region" description="Helical" evidence="12">
    <location>
        <begin position="51"/>
        <end position="70"/>
    </location>
</feature>
<keyword evidence="3" id="KW-0813">Transport</keyword>
<dbReference type="InterPro" id="IPR038377">
    <property type="entry name" value="Na/Glc_symporter_sf"/>
</dbReference>
<feature type="transmembrane region" description="Helical" evidence="12">
    <location>
        <begin position="191"/>
        <end position="218"/>
    </location>
</feature>
<feature type="transmembrane region" description="Helical" evidence="12">
    <location>
        <begin position="6"/>
        <end position="30"/>
    </location>
</feature>
<dbReference type="AlphaFoldDB" id="A0AAN7SMS6"/>
<evidence type="ECO:0000256" key="11">
    <source>
        <dbReference type="RuleBase" id="RU362091"/>
    </source>
</evidence>
<dbReference type="PANTHER" id="PTHR42985">
    <property type="entry name" value="SODIUM-COUPLED MONOCARBOXYLATE TRANSPORTER"/>
    <property type="match status" value="1"/>
</dbReference>
<evidence type="ECO:0000256" key="1">
    <source>
        <dbReference type="ARBA" id="ARBA00004651"/>
    </source>
</evidence>
<dbReference type="GO" id="GO:0006814">
    <property type="term" value="P:sodium ion transport"/>
    <property type="evidence" value="ECO:0007669"/>
    <property type="project" value="UniProtKB-KW"/>
</dbReference>
<dbReference type="EMBL" id="JARPUR010000004">
    <property type="protein sequence ID" value="KAK4876643.1"/>
    <property type="molecule type" value="Genomic_DNA"/>
</dbReference>
<feature type="transmembrane region" description="Helical" evidence="12">
    <location>
        <begin position="319"/>
        <end position="347"/>
    </location>
</feature>
<keyword evidence="5 12" id="KW-0812">Transmembrane</keyword>
<evidence type="ECO:0000256" key="5">
    <source>
        <dbReference type="ARBA" id="ARBA00022692"/>
    </source>
</evidence>
<organism evidence="13 14">
    <name type="scientific">Aquatica leii</name>
    <dbReference type="NCBI Taxonomy" id="1421715"/>
    <lineage>
        <taxon>Eukaryota</taxon>
        <taxon>Metazoa</taxon>
        <taxon>Ecdysozoa</taxon>
        <taxon>Arthropoda</taxon>
        <taxon>Hexapoda</taxon>
        <taxon>Insecta</taxon>
        <taxon>Pterygota</taxon>
        <taxon>Neoptera</taxon>
        <taxon>Endopterygota</taxon>
        <taxon>Coleoptera</taxon>
        <taxon>Polyphaga</taxon>
        <taxon>Elateriformia</taxon>
        <taxon>Elateroidea</taxon>
        <taxon>Lampyridae</taxon>
        <taxon>Luciolinae</taxon>
        <taxon>Aquatica</taxon>
    </lineage>
</organism>
<comment type="similarity">
    <text evidence="2 11">Belongs to the sodium:solute symporter (SSF) (TC 2.A.21) family.</text>
</comment>
<evidence type="ECO:0000256" key="10">
    <source>
        <dbReference type="ARBA" id="ARBA00023201"/>
    </source>
</evidence>
<feature type="transmembrane region" description="Helical" evidence="12">
    <location>
        <begin position="439"/>
        <end position="461"/>
    </location>
</feature>
<comment type="caution">
    <text evidence="13">The sequence shown here is derived from an EMBL/GenBank/DDBJ whole genome shotgun (WGS) entry which is preliminary data.</text>
</comment>
<feature type="transmembrane region" description="Helical" evidence="12">
    <location>
        <begin position="126"/>
        <end position="152"/>
    </location>
</feature>
<keyword evidence="10" id="KW-0739">Sodium transport</keyword>
<dbReference type="CDD" id="cd11492">
    <property type="entry name" value="SLC5sbd_NIS-SMVT"/>
    <property type="match status" value="1"/>
</dbReference>
<dbReference type="Gene3D" id="1.20.1730.10">
    <property type="entry name" value="Sodium/glucose cotransporter"/>
    <property type="match status" value="1"/>
</dbReference>
<evidence type="ECO:0000256" key="4">
    <source>
        <dbReference type="ARBA" id="ARBA00022475"/>
    </source>
</evidence>
<keyword evidence="7" id="KW-0915">Sodium</keyword>
<keyword evidence="14" id="KW-1185">Reference proteome</keyword>
<reference evidence="14" key="1">
    <citation type="submission" date="2023-01" db="EMBL/GenBank/DDBJ databases">
        <title>Key to firefly adult light organ development and bioluminescence: homeobox transcription factors regulate luciferase expression and transportation to peroxisome.</title>
        <authorList>
            <person name="Fu X."/>
        </authorList>
    </citation>
    <scope>NUCLEOTIDE SEQUENCE [LARGE SCALE GENOMIC DNA]</scope>
</reference>
<keyword evidence="6 12" id="KW-1133">Transmembrane helix</keyword>
<feature type="transmembrane region" description="Helical" evidence="12">
    <location>
        <begin position="277"/>
        <end position="299"/>
    </location>
</feature>
<dbReference type="GO" id="GO:0015293">
    <property type="term" value="F:symporter activity"/>
    <property type="evidence" value="ECO:0007669"/>
    <property type="project" value="TreeGrafter"/>
</dbReference>
<evidence type="ECO:0000313" key="14">
    <source>
        <dbReference type="Proteomes" id="UP001353858"/>
    </source>
</evidence>
<evidence type="ECO:0000256" key="12">
    <source>
        <dbReference type="SAM" id="Phobius"/>
    </source>
</evidence>
<comment type="subcellular location">
    <subcellularLocation>
        <location evidence="1">Cell membrane</location>
        <topology evidence="1">Multi-pass membrane protein</topology>
    </subcellularLocation>
</comment>
<dbReference type="Proteomes" id="UP001353858">
    <property type="component" value="Unassembled WGS sequence"/>
</dbReference>
<keyword evidence="8" id="KW-0406">Ion transport</keyword>
<keyword evidence="9 12" id="KW-0472">Membrane</keyword>
<feature type="transmembrane region" description="Helical" evidence="12">
    <location>
        <begin position="381"/>
        <end position="401"/>
    </location>
</feature>
<dbReference type="InterPro" id="IPR051163">
    <property type="entry name" value="Sodium:Solute_Symporter_SSF"/>
</dbReference>
<dbReference type="PROSITE" id="PS50283">
    <property type="entry name" value="NA_SOLUT_SYMP_3"/>
    <property type="match status" value="1"/>
</dbReference>
<sequence>MDDVKIFFSLIDYILFAAMLLCSVLIGLYFGFCGKKQTPEEYLLGGKSMKVFPVGLSLIATHVSGLTLLGVPSDVYFYGANYVWICVTLVLICILTCYVYLPVLIKLKVPSVFEYLKLRFGKHSRMFASFLFMLQVFVYIPIVAFIPAIALAQASGIYVHYITPVIGLICVFYTTIGGFKAVVWTDALQFIGIVGSVAVVFCLGIISVGGFDIIWQRALEGQRLDIFDYTLDPTVRDGIWPILMGGTIHWLANVCFLPGSVQKYLSVSKLCNARKVAYMLCGGLIVLKAFSVITGIIVYAKYYYCDPISSGAVTRRDQILPYFVMDVAGNIPGLPGVFIAGIFSAALSTMSSSYNALAVTIYGDFISSYISTEVSQRWSKVILQVIVAICGTICIVLTLLMDYMGTLLAFANASIGAINGLLAGMFTLGIIFPRANTKGVIWGSAISFLCTLSVSVLNQWYKIQGTVETFEKPVSVKGCSVFVNATIPKLILKEDQPFVLYRLSIWYNPVISFTLVVIIGLIVSQITKKDEKLDDDLIAPISKMFIKPQEIELSAMS</sequence>
<dbReference type="GO" id="GO:0005886">
    <property type="term" value="C:plasma membrane"/>
    <property type="evidence" value="ECO:0007669"/>
    <property type="project" value="UniProtKB-SubCell"/>
</dbReference>
<proteinExistence type="inferred from homology"/>
<evidence type="ECO:0000256" key="3">
    <source>
        <dbReference type="ARBA" id="ARBA00022448"/>
    </source>
</evidence>
<feature type="transmembrane region" description="Helical" evidence="12">
    <location>
        <begin position="238"/>
        <end position="257"/>
    </location>
</feature>
<evidence type="ECO:0000313" key="13">
    <source>
        <dbReference type="EMBL" id="KAK4876643.1"/>
    </source>
</evidence>
<feature type="transmembrane region" description="Helical" evidence="12">
    <location>
        <begin position="407"/>
        <end position="432"/>
    </location>
</feature>
<evidence type="ECO:0000256" key="9">
    <source>
        <dbReference type="ARBA" id="ARBA00023136"/>
    </source>
</evidence>